<name>A0AAU8J760_9ACTN</name>
<proteinExistence type="predicted"/>
<protein>
    <submittedName>
        <fullName evidence="1">Uncharacterized protein</fullName>
    </submittedName>
</protein>
<accession>A0AAU8J760</accession>
<dbReference type="AlphaFoldDB" id="A0AAU8J760"/>
<dbReference type="EMBL" id="CP159534">
    <property type="protein sequence ID" value="XCJ75907.1"/>
    <property type="molecule type" value="Genomic_DNA"/>
</dbReference>
<organism evidence="1">
    <name type="scientific">Streptomyces tabacisoli</name>
    <dbReference type="NCBI Taxonomy" id="3156398"/>
    <lineage>
        <taxon>Bacteria</taxon>
        <taxon>Bacillati</taxon>
        <taxon>Actinomycetota</taxon>
        <taxon>Actinomycetes</taxon>
        <taxon>Kitasatosporales</taxon>
        <taxon>Streptomycetaceae</taxon>
        <taxon>Streptomyces</taxon>
    </lineage>
</organism>
<evidence type="ECO:0000313" key="1">
    <source>
        <dbReference type="EMBL" id="XCJ75907.1"/>
    </source>
</evidence>
<dbReference type="KEGG" id="stac:ABII15_05635"/>
<gene>
    <name evidence="1" type="ORF">ABII15_05635</name>
</gene>
<dbReference type="RefSeq" id="WP_353947327.1">
    <property type="nucleotide sequence ID" value="NZ_CP159534.1"/>
</dbReference>
<reference evidence="1" key="1">
    <citation type="submission" date="2024-06" db="EMBL/GenBank/DDBJ databases">
        <title>Streptomyces sp. strain HUAS MG91 genome sequences.</title>
        <authorList>
            <person name="Mo P."/>
        </authorList>
    </citation>
    <scope>NUCLEOTIDE SEQUENCE</scope>
    <source>
        <strain evidence="1">HUAS MG91</strain>
    </source>
</reference>
<sequence>MSTSTGSTYCQSMVRTSWWLTVSGQDAGGVRVCFGVPGDATAQGGLNTEVQAADSRT</sequence>